<organism evidence="2 3">
    <name type="scientific">Zasmidium cellare</name>
    <name type="common">Wine cellar mold</name>
    <name type="synonym">Racodium cellare</name>
    <dbReference type="NCBI Taxonomy" id="395010"/>
    <lineage>
        <taxon>Eukaryota</taxon>
        <taxon>Fungi</taxon>
        <taxon>Dikarya</taxon>
        <taxon>Ascomycota</taxon>
        <taxon>Pezizomycotina</taxon>
        <taxon>Dothideomycetes</taxon>
        <taxon>Dothideomycetidae</taxon>
        <taxon>Mycosphaerellales</taxon>
        <taxon>Mycosphaerellaceae</taxon>
        <taxon>Zasmidium</taxon>
    </lineage>
</organism>
<dbReference type="Pfam" id="PF00651">
    <property type="entry name" value="BTB"/>
    <property type="match status" value="1"/>
</dbReference>
<dbReference type="Proteomes" id="UP001305779">
    <property type="component" value="Unassembled WGS sequence"/>
</dbReference>
<dbReference type="PANTHER" id="PTHR47843:SF2">
    <property type="entry name" value="BTB DOMAIN-CONTAINING PROTEIN"/>
    <property type="match status" value="1"/>
</dbReference>
<feature type="domain" description="BTB" evidence="1">
    <location>
        <begin position="17"/>
        <end position="90"/>
    </location>
</feature>
<name>A0ABR0EHL1_ZASCE</name>
<dbReference type="EMBL" id="JAXOVC010000005">
    <property type="protein sequence ID" value="KAK4501001.1"/>
    <property type="molecule type" value="Genomic_DNA"/>
</dbReference>
<evidence type="ECO:0000259" key="1">
    <source>
        <dbReference type="PROSITE" id="PS50097"/>
    </source>
</evidence>
<dbReference type="PROSITE" id="PS50097">
    <property type="entry name" value="BTB"/>
    <property type="match status" value="1"/>
</dbReference>
<dbReference type="PANTHER" id="PTHR47843">
    <property type="entry name" value="BTB DOMAIN-CONTAINING PROTEIN-RELATED"/>
    <property type="match status" value="1"/>
</dbReference>
<gene>
    <name evidence="2" type="ORF">PRZ48_006807</name>
</gene>
<keyword evidence="3" id="KW-1185">Reference proteome</keyword>
<dbReference type="SUPFAM" id="SSF54695">
    <property type="entry name" value="POZ domain"/>
    <property type="match status" value="1"/>
</dbReference>
<dbReference type="InterPro" id="IPR011333">
    <property type="entry name" value="SKP1/BTB/POZ_sf"/>
</dbReference>
<dbReference type="Gene3D" id="3.30.710.10">
    <property type="entry name" value="Potassium Channel Kv1.1, Chain A"/>
    <property type="match status" value="1"/>
</dbReference>
<proteinExistence type="predicted"/>
<evidence type="ECO:0000313" key="3">
    <source>
        <dbReference type="Proteomes" id="UP001305779"/>
    </source>
</evidence>
<evidence type="ECO:0000313" key="2">
    <source>
        <dbReference type="EMBL" id="KAK4501001.1"/>
    </source>
</evidence>
<comment type="caution">
    <text evidence="2">The sequence shown here is derived from an EMBL/GenBank/DDBJ whole genome shotgun (WGS) entry which is preliminary data.</text>
</comment>
<reference evidence="2 3" key="1">
    <citation type="journal article" date="2023" name="G3 (Bethesda)">
        <title>A chromosome-level genome assembly of Zasmidium syzygii isolated from banana leaves.</title>
        <authorList>
            <person name="van Westerhoven A.C."/>
            <person name="Mehrabi R."/>
            <person name="Talebi R."/>
            <person name="Steentjes M.B.F."/>
            <person name="Corcolon B."/>
            <person name="Chong P.A."/>
            <person name="Kema G.H.J."/>
            <person name="Seidl M.F."/>
        </authorList>
    </citation>
    <scope>NUCLEOTIDE SEQUENCE [LARGE SCALE GENOMIC DNA]</scope>
    <source>
        <strain evidence="2 3">P124</strain>
    </source>
</reference>
<accession>A0ABR0EHL1</accession>
<sequence>MSNTERPNKRRKLEFGEEFKLVVGAALEGEVKSYTVQKDFLVKSSEFFRGACNKEWKEGQTKVIKLPETAPEAFEVYLQYLYTGEIVVSAKEINFPAIDDESDEAQPALEEVSKAQELLMDTYILAEMLLDIDAKNALVDEFTWLLRRGRKLLLCPKIEDLFNATPNTSPMRRVLVDAVAFRIGEAGFRDSGYEYSNEFLMEVCLALMAVERGDKRNRLRSKPTRCEYHEHDDAHPQCE</sequence>
<dbReference type="InterPro" id="IPR000210">
    <property type="entry name" value="BTB/POZ_dom"/>
</dbReference>
<protein>
    <recommendedName>
        <fullName evidence="1">BTB domain-containing protein</fullName>
    </recommendedName>
</protein>